<feature type="region of interest" description="Disordered" evidence="1">
    <location>
        <begin position="103"/>
        <end position="130"/>
    </location>
</feature>
<name>A0A397W2B8_9GLOM</name>
<evidence type="ECO:0000256" key="1">
    <source>
        <dbReference type="SAM" id="MobiDB-lite"/>
    </source>
</evidence>
<feature type="compositionally biased region" description="Low complexity" evidence="1">
    <location>
        <begin position="107"/>
        <end position="122"/>
    </location>
</feature>
<accession>A0A397W2B8</accession>
<proteinExistence type="predicted"/>
<evidence type="ECO:0000313" key="2">
    <source>
        <dbReference type="EMBL" id="RIB26423.1"/>
    </source>
</evidence>
<sequence length="596" mass="70064">MPTLTTDEPDSHDMDYYYNKYPDRFGIGTKDTDPLTLRILPENVNSTKYCVHNLQYTKLKPLPQTQELTKEQHSIYHFFYFYKLTKEEKINFLQKLAFRGKEKKQNSKQLKQNQQQKNTTNQPRDTSNDLNWFLNYPVTENMEPNTKLNTSLAQQLFNFSKIHLRKFTLGQLISTTPNSTQPTTNQKPPQKQSFNYLLKTIAAEKPEFLTDFLHKSNPSLSPQLNIPQHAYTSTLKNLLTKFTELLFTKLNYLHIFHSHYSIPPHPISDRCKVAINFARLYLFLYNKYQTIHYQKFIEKLELYPLRLSMKYNFEYDAPKPLFSIYNNNRFTITFTEINGNKIRNYIKYQIATTLAEECKKLLPPDFQITEPISLQDRSFLTTKAALFHVHTCKNQDCKLLSDDTEHNFKNISTYFFDKSFENFPAPPKDNPTPKTTPFTPDYSIFQPNQQYTATFKKTIPLHTLNELALKADQKFAEINNSETNPKRTAFYLYSYLKAYLNTAATNDSIADLKLDQALEKFISPSINPHILARIILYFYIQNQPKFSITQIQQDYNQKYFLEAEKFIIKHYDIKIPSIHDDTLFLSSTATNSSLFQ</sequence>
<dbReference type="EMBL" id="QKWP01000136">
    <property type="protein sequence ID" value="RIB26423.1"/>
    <property type="molecule type" value="Genomic_DNA"/>
</dbReference>
<gene>
    <name evidence="2" type="ORF">C2G38_2163355</name>
</gene>
<reference evidence="2 3" key="1">
    <citation type="submission" date="2018-06" db="EMBL/GenBank/DDBJ databases">
        <title>Comparative genomics reveals the genomic features of Rhizophagus irregularis, R. cerebriforme, R. diaphanum and Gigaspora rosea, and their symbiotic lifestyle signature.</title>
        <authorList>
            <person name="Morin E."/>
            <person name="San Clemente H."/>
            <person name="Chen E.C.H."/>
            <person name="De La Providencia I."/>
            <person name="Hainaut M."/>
            <person name="Kuo A."/>
            <person name="Kohler A."/>
            <person name="Murat C."/>
            <person name="Tang N."/>
            <person name="Roy S."/>
            <person name="Loubradou J."/>
            <person name="Henrissat B."/>
            <person name="Grigoriev I.V."/>
            <person name="Corradi N."/>
            <person name="Roux C."/>
            <person name="Martin F.M."/>
        </authorList>
    </citation>
    <scope>NUCLEOTIDE SEQUENCE [LARGE SCALE GENOMIC DNA]</scope>
    <source>
        <strain evidence="2 3">DAOM 194757</strain>
    </source>
</reference>
<keyword evidence="3" id="KW-1185">Reference proteome</keyword>
<protein>
    <submittedName>
        <fullName evidence="2">Uncharacterized protein</fullName>
    </submittedName>
</protein>
<dbReference type="OrthoDB" id="2477600at2759"/>
<comment type="caution">
    <text evidence="2">The sequence shown here is derived from an EMBL/GenBank/DDBJ whole genome shotgun (WGS) entry which is preliminary data.</text>
</comment>
<dbReference type="Proteomes" id="UP000266673">
    <property type="component" value="Unassembled WGS sequence"/>
</dbReference>
<dbReference type="AlphaFoldDB" id="A0A397W2B8"/>
<evidence type="ECO:0000313" key="3">
    <source>
        <dbReference type="Proteomes" id="UP000266673"/>
    </source>
</evidence>
<organism evidence="2 3">
    <name type="scientific">Gigaspora rosea</name>
    <dbReference type="NCBI Taxonomy" id="44941"/>
    <lineage>
        <taxon>Eukaryota</taxon>
        <taxon>Fungi</taxon>
        <taxon>Fungi incertae sedis</taxon>
        <taxon>Mucoromycota</taxon>
        <taxon>Glomeromycotina</taxon>
        <taxon>Glomeromycetes</taxon>
        <taxon>Diversisporales</taxon>
        <taxon>Gigasporaceae</taxon>
        <taxon>Gigaspora</taxon>
    </lineage>
</organism>